<gene>
    <name evidence="1" type="ORF">UFOVP935_33</name>
</gene>
<evidence type="ECO:0000313" key="1">
    <source>
        <dbReference type="EMBL" id="CAB4172510.1"/>
    </source>
</evidence>
<name>A0A6J5PKR1_9CAUD</name>
<organism evidence="1">
    <name type="scientific">uncultured Caudovirales phage</name>
    <dbReference type="NCBI Taxonomy" id="2100421"/>
    <lineage>
        <taxon>Viruses</taxon>
        <taxon>Duplodnaviria</taxon>
        <taxon>Heunggongvirae</taxon>
        <taxon>Uroviricota</taxon>
        <taxon>Caudoviricetes</taxon>
        <taxon>Peduoviridae</taxon>
        <taxon>Maltschvirus</taxon>
        <taxon>Maltschvirus maltsch</taxon>
    </lineage>
</organism>
<sequence>MELETINKLYLELSQFATAKTRNDIELDHVLADKFRRGSLLEKILNCDEGDALPSEIKGLIAAELGGYADKIQRFRG</sequence>
<reference evidence="1" key="1">
    <citation type="submission" date="2020-05" db="EMBL/GenBank/DDBJ databases">
        <authorList>
            <person name="Chiriac C."/>
            <person name="Salcher M."/>
            <person name="Ghai R."/>
            <person name="Kavagutti S V."/>
        </authorList>
    </citation>
    <scope>NUCLEOTIDE SEQUENCE</scope>
</reference>
<dbReference type="EMBL" id="LR796885">
    <property type="protein sequence ID" value="CAB4172510.1"/>
    <property type="molecule type" value="Genomic_DNA"/>
</dbReference>
<accession>A0A6J5PKR1</accession>
<protein>
    <submittedName>
        <fullName evidence="1">Uncharacterized protein</fullName>
    </submittedName>
</protein>
<proteinExistence type="predicted"/>